<keyword evidence="2" id="KW-1185">Reference proteome</keyword>
<dbReference type="Proteomes" id="UP000032304">
    <property type="component" value="Chromosome 7"/>
</dbReference>
<dbReference type="AlphaFoldDB" id="A0A0D2TDW5"/>
<gene>
    <name evidence="1" type="ORF">B456_007G125100</name>
</gene>
<reference evidence="1 2" key="1">
    <citation type="journal article" date="2012" name="Nature">
        <title>Repeated polyploidization of Gossypium genomes and the evolution of spinnable cotton fibres.</title>
        <authorList>
            <person name="Paterson A.H."/>
            <person name="Wendel J.F."/>
            <person name="Gundlach H."/>
            <person name="Guo H."/>
            <person name="Jenkins J."/>
            <person name="Jin D."/>
            <person name="Llewellyn D."/>
            <person name="Showmaker K.C."/>
            <person name="Shu S."/>
            <person name="Udall J."/>
            <person name="Yoo M.J."/>
            <person name="Byers R."/>
            <person name="Chen W."/>
            <person name="Doron-Faigenboim A."/>
            <person name="Duke M.V."/>
            <person name="Gong L."/>
            <person name="Grimwood J."/>
            <person name="Grover C."/>
            <person name="Grupp K."/>
            <person name="Hu G."/>
            <person name="Lee T.H."/>
            <person name="Li J."/>
            <person name="Lin L."/>
            <person name="Liu T."/>
            <person name="Marler B.S."/>
            <person name="Page J.T."/>
            <person name="Roberts A.W."/>
            <person name="Romanel E."/>
            <person name="Sanders W.S."/>
            <person name="Szadkowski E."/>
            <person name="Tan X."/>
            <person name="Tang H."/>
            <person name="Xu C."/>
            <person name="Wang J."/>
            <person name="Wang Z."/>
            <person name="Zhang D."/>
            <person name="Zhang L."/>
            <person name="Ashrafi H."/>
            <person name="Bedon F."/>
            <person name="Bowers J.E."/>
            <person name="Brubaker C.L."/>
            <person name="Chee P.W."/>
            <person name="Das S."/>
            <person name="Gingle A.R."/>
            <person name="Haigler C.H."/>
            <person name="Harker D."/>
            <person name="Hoffmann L.V."/>
            <person name="Hovav R."/>
            <person name="Jones D.C."/>
            <person name="Lemke C."/>
            <person name="Mansoor S."/>
            <person name="ur Rahman M."/>
            <person name="Rainville L.N."/>
            <person name="Rambani A."/>
            <person name="Reddy U.K."/>
            <person name="Rong J.K."/>
            <person name="Saranga Y."/>
            <person name="Scheffler B.E."/>
            <person name="Scheffler J.A."/>
            <person name="Stelly D.M."/>
            <person name="Triplett B.A."/>
            <person name="Van Deynze A."/>
            <person name="Vaslin M.F."/>
            <person name="Waghmare V.N."/>
            <person name="Walford S.A."/>
            <person name="Wright R.J."/>
            <person name="Zaki E.A."/>
            <person name="Zhang T."/>
            <person name="Dennis E.S."/>
            <person name="Mayer K.F."/>
            <person name="Peterson D.G."/>
            <person name="Rokhsar D.S."/>
            <person name="Wang X."/>
            <person name="Schmutz J."/>
        </authorList>
    </citation>
    <scope>NUCLEOTIDE SEQUENCE [LARGE SCALE GENOMIC DNA]</scope>
</reference>
<name>A0A0D2TDW5_GOSRA</name>
<sequence>MDLNVNDLNEELLNKQLKPLPFHLEIKEEKKQRTSLESLVAAASGHSNLFQHQIKVDSPSWFGSPRTESKALRKPKESLVIENLDSPPSIIRSALFFHVSFPSNGVPSSSFPCSSVDYQVFNFN</sequence>
<accession>A0A0D2TDW5</accession>
<dbReference type="EMBL" id="CM001746">
    <property type="protein sequence ID" value="KJB41870.1"/>
    <property type="molecule type" value="Genomic_DNA"/>
</dbReference>
<dbReference type="Gramene" id="KJB41870">
    <property type="protein sequence ID" value="KJB41870"/>
    <property type="gene ID" value="B456_007G125100"/>
</dbReference>
<organism evidence="1 2">
    <name type="scientific">Gossypium raimondii</name>
    <name type="common">Peruvian cotton</name>
    <name type="synonym">Gossypium klotzschianum subsp. raimondii</name>
    <dbReference type="NCBI Taxonomy" id="29730"/>
    <lineage>
        <taxon>Eukaryota</taxon>
        <taxon>Viridiplantae</taxon>
        <taxon>Streptophyta</taxon>
        <taxon>Embryophyta</taxon>
        <taxon>Tracheophyta</taxon>
        <taxon>Spermatophyta</taxon>
        <taxon>Magnoliopsida</taxon>
        <taxon>eudicotyledons</taxon>
        <taxon>Gunneridae</taxon>
        <taxon>Pentapetalae</taxon>
        <taxon>rosids</taxon>
        <taxon>malvids</taxon>
        <taxon>Malvales</taxon>
        <taxon>Malvaceae</taxon>
        <taxon>Malvoideae</taxon>
        <taxon>Gossypium</taxon>
    </lineage>
</organism>
<proteinExistence type="predicted"/>
<protein>
    <submittedName>
        <fullName evidence="1">Uncharacterized protein</fullName>
    </submittedName>
</protein>
<evidence type="ECO:0000313" key="1">
    <source>
        <dbReference type="EMBL" id="KJB41870.1"/>
    </source>
</evidence>
<evidence type="ECO:0000313" key="2">
    <source>
        <dbReference type="Proteomes" id="UP000032304"/>
    </source>
</evidence>